<feature type="domain" description="Aminoacyl-transfer RNA synthetases class-II family profile" evidence="5">
    <location>
        <begin position="23"/>
        <end position="236"/>
    </location>
</feature>
<feature type="binding site" evidence="4">
    <location>
        <position position="130"/>
    </location>
    <ligand>
        <name>L-histidine</name>
        <dbReference type="ChEBI" id="CHEBI:57595"/>
    </ligand>
</feature>
<reference evidence="6 7" key="1">
    <citation type="submission" date="2022-12" db="EMBL/GenBank/DDBJ databases">
        <title>Metagenome assembled genome from gulf of manar.</title>
        <authorList>
            <person name="Kohli P."/>
            <person name="Pk S."/>
            <person name="Venkata Ramana C."/>
            <person name="Sasikala C."/>
        </authorList>
    </citation>
    <scope>NUCLEOTIDE SEQUENCE [LARGE SCALE GENOMIC DNA]</scope>
    <source>
        <strain evidence="6">JB008</strain>
    </source>
</reference>
<dbReference type="PANTHER" id="PTHR43707:SF6">
    <property type="entry name" value="ATP PHOSPHORIBOSYLTRANSFERASE REGULATORY SUBUNIT"/>
    <property type="match status" value="1"/>
</dbReference>
<dbReference type="PANTHER" id="PTHR43707">
    <property type="entry name" value="HISTIDYL-TRNA SYNTHETASE"/>
    <property type="match status" value="1"/>
</dbReference>
<feature type="binding site" evidence="4">
    <location>
        <position position="126"/>
    </location>
    <ligand>
        <name>L-histidine</name>
        <dbReference type="ChEBI" id="CHEBI:57595"/>
    </ligand>
</feature>
<dbReference type="PROSITE" id="PS50862">
    <property type="entry name" value="AA_TRNA_LIGASE_II"/>
    <property type="match status" value="1"/>
</dbReference>
<dbReference type="GO" id="GO:0000105">
    <property type="term" value="P:L-histidine biosynthetic process"/>
    <property type="evidence" value="ECO:0007669"/>
    <property type="project" value="UniProtKB-KW"/>
</dbReference>
<dbReference type="GO" id="GO:0016757">
    <property type="term" value="F:glycosyltransferase activity"/>
    <property type="evidence" value="ECO:0007669"/>
    <property type="project" value="UniProtKB-KW"/>
</dbReference>
<organism evidence="6 7">
    <name type="scientific">Candidatus Thalassospirochaeta sargassi</name>
    <dbReference type="NCBI Taxonomy" id="3119039"/>
    <lineage>
        <taxon>Bacteria</taxon>
        <taxon>Pseudomonadati</taxon>
        <taxon>Spirochaetota</taxon>
        <taxon>Spirochaetia</taxon>
        <taxon>Spirochaetales</taxon>
        <taxon>Spirochaetaceae</taxon>
        <taxon>Candidatus Thalassospirochaeta</taxon>
    </lineage>
</organism>
<evidence type="ECO:0000256" key="2">
    <source>
        <dbReference type="ARBA" id="ARBA00017399"/>
    </source>
</evidence>
<dbReference type="InterPro" id="IPR004516">
    <property type="entry name" value="HisRS/HisZ"/>
</dbReference>
<keyword evidence="3" id="KW-0028">Amino-acid biosynthesis</keyword>
<dbReference type="PIRSF" id="PIRSF001549">
    <property type="entry name" value="His-tRNA_synth"/>
    <property type="match status" value="1"/>
</dbReference>
<evidence type="ECO:0000313" key="6">
    <source>
        <dbReference type="EMBL" id="MDC7228216.1"/>
    </source>
</evidence>
<dbReference type="EMBL" id="JAQQAL010000042">
    <property type="protein sequence ID" value="MDC7228216.1"/>
    <property type="molecule type" value="Genomic_DNA"/>
</dbReference>
<gene>
    <name evidence="6" type="ORF">PQJ61_15750</name>
</gene>
<evidence type="ECO:0000256" key="1">
    <source>
        <dbReference type="ARBA" id="ARBA00011738"/>
    </source>
</evidence>
<evidence type="ECO:0000256" key="3">
    <source>
        <dbReference type="ARBA" id="ARBA00023102"/>
    </source>
</evidence>
<dbReference type="InterPro" id="IPR006195">
    <property type="entry name" value="aa-tRNA-synth_II"/>
</dbReference>
<dbReference type="Proteomes" id="UP001221217">
    <property type="component" value="Unassembled WGS sequence"/>
</dbReference>
<evidence type="ECO:0000256" key="4">
    <source>
        <dbReference type="PIRSR" id="PIRSR001549-1"/>
    </source>
</evidence>
<keyword evidence="3" id="KW-0368">Histidine biosynthesis</keyword>
<dbReference type="AlphaFoldDB" id="A0AAJ1ILH1"/>
<evidence type="ECO:0000313" key="7">
    <source>
        <dbReference type="Proteomes" id="UP001221217"/>
    </source>
</evidence>
<proteinExistence type="predicted"/>
<sequence length="370" mass="41562">MTETNKMKIPQGSESFFFEEAYIHRKLTEAIQNLFNSWGYLPVETPVFDLFDVYRTLIPESDADKIYRLIDREGDLLMLRSDITLFLARQMGLILSDKDLPARICYSDSILRHQNSDDISHNEFFQSGIELVGKAGFSGDMEVLLLLNKVIELLDIKAEIHLGSHALFNQVFRTFSEQQKAEILRMTELREFRALTEYCSSVSGAQKAEAEAELFSFIGSADELETLMNVKSDGREKITGLFGEDAAGELKYLIKIARNLEKAGFTGNFQIDLSEVGSQAYHTGIVFQVYMHGMDSAVISGGRYDGLLSKFGIDAPSVGFSLLQRKIEPGIGSKERFSKPADVTEINDKDIINAFNKAEKLRNEGKTVTL</sequence>
<comment type="subunit">
    <text evidence="1">Homodimer.</text>
</comment>
<protein>
    <recommendedName>
        <fullName evidence="2">Histidine--tRNA ligase</fullName>
    </recommendedName>
</protein>
<feature type="binding site" evidence="4">
    <location>
        <position position="112"/>
    </location>
    <ligand>
        <name>L-histidine</name>
        <dbReference type="ChEBI" id="CHEBI:57595"/>
    </ligand>
</feature>
<comment type="caution">
    <text evidence="6">The sequence shown here is derived from an EMBL/GenBank/DDBJ whole genome shotgun (WGS) entry which is preliminary data.</text>
</comment>
<dbReference type="InterPro" id="IPR045864">
    <property type="entry name" value="aa-tRNA-synth_II/BPL/LPL"/>
</dbReference>
<name>A0AAJ1ILH1_9SPIO</name>
<evidence type="ECO:0000259" key="5">
    <source>
        <dbReference type="PROSITE" id="PS50862"/>
    </source>
</evidence>
<dbReference type="Gene3D" id="3.30.930.10">
    <property type="entry name" value="Bira Bifunctional Protein, Domain 2"/>
    <property type="match status" value="1"/>
</dbReference>
<keyword evidence="6" id="KW-0808">Transferase</keyword>
<dbReference type="GO" id="GO:0005737">
    <property type="term" value="C:cytoplasm"/>
    <property type="evidence" value="ECO:0007669"/>
    <property type="project" value="InterPro"/>
</dbReference>
<dbReference type="Pfam" id="PF13393">
    <property type="entry name" value="tRNA-synt_His"/>
    <property type="match status" value="1"/>
</dbReference>
<accession>A0AAJ1ILH1</accession>
<dbReference type="SUPFAM" id="SSF55681">
    <property type="entry name" value="Class II aaRS and biotin synthetases"/>
    <property type="match status" value="1"/>
</dbReference>
<keyword evidence="6" id="KW-0328">Glycosyltransferase</keyword>
<dbReference type="GO" id="GO:0004821">
    <property type="term" value="F:histidine-tRNA ligase activity"/>
    <property type="evidence" value="ECO:0007669"/>
    <property type="project" value="TreeGrafter"/>
</dbReference>
<dbReference type="InterPro" id="IPR041715">
    <property type="entry name" value="HisRS-like_core"/>
</dbReference>
<feature type="binding site" evidence="4">
    <location>
        <begin position="82"/>
        <end position="84"/>
    </location>
    <ligand>
        <name>L-histidine</name>
        <dbReference type="ChEBI" id="CHEBI:57595"/>
    </ligand>
</feature>
<dbReference type="GO" id="GO:0006427">
    <property type="term" value="P:histidyl-tRNA aminoacylation"/>
    <property type="evidence" value="ECO:0007669"/>
    <property type="project" value="TreeGrafter"/>
</dbReference>